<evidence type="ECO:0000256" key="1">
    <source>
        <dbReference type="ARBA" id="ARBA00001917"/>
    </source>
</evidence>
<dbReference type="InterPro" id="IPR004652">
    <property type="entry name" value="DusB-like"/>
</dbReference>
<dbReference type="SUPFAM" id="SSF51395">
    <property type="entry name" value="FMN-linked oxidoreductases"/>
    <property type="match status" value="1"/>
</dbReference>
<evidence type="ECO:0000256" key="5">
    <source>
        <dbReference type="ARBA" id="ARBA00022643"/>
    </source>
</evidence>
<evidence type="ECO:0000256" key="12">
    <source>
        <dbReference type="PIRNR" id="PIRNR006621"/>
    </source>
</evidence>
<evidence type="ECO:0000256" key="8">
    <source>
        <dbReference type="ARBA" id="ARBA00022884"/>
    </source>
</evidence>
<comment type="function">
    <text evidence="2 12">Catalyzes the synthesis of 5,6-dihydrouridine (D), a modified base found in the D-loop of most tRNAs, via the reduction of the C5-C6 double bond in target uridines.</text>
</comment>
<evidence type="ECO:0000256" key="9">
    <source>
        <dbReference type="ARBA" id="ARBA00023002"/>
    </source>
</evidence>
<sequence length="342" mass="38068">MTLTNDKPFKIGDIVMDNRVVLAPMAGICNSAFRLTVKEFGAGLVYAEMISDKGIVYRNEKTMNMLYIDERENPLSLQIFGGDKETLVEAAKYVDQNTSADIIDINMGCPVNKIIKCEAGAKLLLDPYKVYEMVAAVVDNVKKPVSVKMRIGWDDAHVFAVDNAKAVERAGASAVAIHGRTRVQMYEGHANWDIIRQVKESVNIPVIGNGDVETPQDAQRMLEQTGVDGVMIGRAALGNPWMMYRTVEYLKSGKLIEEPSVREKIDVCLLHFERLMALKGEVVAVREMRKHASWYLKGIRGNGKARNAINQTETALELRTLLNGLVAEFEELEATENAIHII</sequence>
<evidence type="ECO:0000256" key="6">
    <source>
        <dbReference type="ARBA" id="ARBA00022694"/>
    </source>
</evidence>
<dbReference type="PANTHER" id="PTHR45846">
    <property type="entry name" value="TRNA-DIHYDROURIDINE(47) SYNTHASE [NAD(P)(+)]-LIKE"/>
    <property type="match status" value="1"/>
</dbReference>
<comment type="similarity">
    <text evidence="12">Belongs to the dus family.</text>
</comment>
<evidence type="ECO:0000256" key="10">
    <source>
        <dbReference type="ARBA" id="ARBA00048205"/>
    </source>
</evidence>
<name>A0ABS1HBX7_9BACL</name>
<dbReference type="InterPro" id="IPR013785">
    <property type="entry name" value="Aldolase_TIM"/>
</dbReference>
<evidence type="ECO:0000256" key="2">
    <source>
        <dbReference type="ARBA" id="ARBA00002790"/>
    </source>
</evidence>
<dbReference type="InterPro" id="IPR018517">
    <property type="entry name" value="tRNA_hU_synthase_CS"/>
</dbReference>
<dbReference type="InterPro" id="IPR024036">
    <property type="entry name" value="tRNA-dHydroUridine_Synthase_C"/>
</dbReference>
<keyword evidence="7" id="KW-0521">NADP</keyword>
<evidence type="ECO:0000259" key="13">
    <source>
        <dbReference type="Pfam" id="PF01207"/>
    </source>
</evidence>
<evidence type="ECO:0000256" key="3">
    <source>
        <dbReference type="ARBA" id="ARBA00022555"/>
    </source>
</evidence>
<feature type="domain" description="DUS-like FMN-binding" evidence="13">
    <location>
        <begin position="22"/>
        <end position="318"/>
    </location>
</feature>
<dbReference type="InterPro" id="IPR001269">
    <property type="entry name" value="DUS_fam"/>
</dbReference>
<comment type="cofactor">
    <cofactor evidence="1 12">
        <name>FMN</name>
        <dbReference type="ChEBI" id="CHEBI:58210"/>
    </cofactor>
</comment>
<dbReference type="CDD" id="cd02801">
    <property type="entry name" value="DUS_like_FMN"/>
    <property type="match status" value="1"/>
</dbReference>
<keyword evidence="15" id="KW-1185">Reference proteome</keyword>
<dbReference type="NCBIfam" id="TIGR00737">
    <property type="entry name" value="nifR3_yhdG"/>
    <property type="match status" value="1"/>
</dbReference>
<keyword evidence="3" id="KW-0820">tRNA-binding</keyword>
<keyword evidence="4 12" id="KW-0285">Flavoprotein</keyword>
<evidence type="ECO:0000313" key="14">
    <source>
        <dbReference type="EMBL" id="MBK3496890.1"/>
    </source>
</evidence>
<proteinExistence type="inferred from homology"/>
<comment type="catalytic activity">
    <reaction evidence="11">
        <text>a 5,6-dihydrouridine in tRNA + NAD(+) = a uridine in tRNA + NADH + H(+)</text>
        <dbReference type="Rhea" id="RHEA:54452"/>
        <dbReference type="Rhea" id="RHEA-COMP:13339"/>
        <dbReference type="Rhea" id="RHEA-COMP:13887"/>
        <dbReference type="ChEBI" id="CHEBI:15378"/>
        <dbReference type="ChEBI" id="CHEBI:57540"/>
        <dbReference type="ChEBI" id="CHEBI:57945"/>
        <dbReference type="ChEBI" id="CHEBI:65315"/>
        <dbReference type="ChEBI" id="CHEBI:74443"/>
    </reaction>
</comment>
<comment type="catalytic activity">
    <reaction evidence="10">
        <text>a 5,6-dihydrouridine in tRNA + NADP(+) = a uridine in tRNA + NADPH + H(+)</text>
        <dbReference type="Rhea" id="RHEA:23624"/>
        <dbReference type="Rhea" id="RHEA-COMP:13339"/>
        <dbReference type="Rhea" id="RHEA-COMP:13887"/>
        <dbReference type="ChEBI" id="CHEBI:15378"/>
        <dbReference type="ChEBI" id="CHEBI:57783"/>
        <dbReference type="ChEBI" id="CHEBI:58349"/>
        <dbReference type="ChEBI" id="CHEBI:65315"/>
        <dbReference type="ChEBI" id="CHEBI:74443"/>
    </reaction>
</comment>
<dbReference type="InterPro" id="IPR035587">
    <property type="entry name" value="DUS-like_FMN-bd"/>
</dbReference>
<keyword evidence="6 12" id="KW-0819">tRNA processing</keyword>
<dbReference type="EC" id="1.3.1.-" evidence="12"/>
<organism evidence="14 15">
    <name type="scientific">Viridibacillus soli</name>
    <dbReference type="NCBI Taxonomy" id="2798301"/>
    <lineage>
        <taxon>Bacteria</taxon>
        <taxon>Bacillati</taxon>
        <taxon>Bacillota</taxon>
        <taxon>Bacilli</taxon>
        <taxon>Bacillales</taxon>
        <taxon>Caryophanaceae</taxon>
        <taxon>Viridibacillus</taxon>
    </lineage>
</organism>
<dbReference type="Gene3D" id="1.10.1200.80">
    <property type="entry name" value="Putative flavin oxidoreducatase, domain 2"/>
    <property type="match status" value="1"/>
</dbReference>
<comment type="caution">
    <text evidence="14">The sequence shown here is derived from an EMBL/GenBank/DDBJ whole genome shotgun (WGS) entry which is preliminary data.</text>
</comment>
<protein>
    <recommendedName>
        <fullName evidence="12">tRNA-dihydrouridine synthase</fullName>
        <ecNumber evidence="12">1.3.1.-</ecNumber>
    </recommendedName>
</protein>
<evidence type="ECO:0000313" key="15">
    <source>
        <dbReference type="Proteomes" id="UP000618943"/>
    </source>
</evidence>
<dbReference type="RefSeq" id="WP_200750237.1">
    <property type="nucleotide sequence ID" value="NZ_JAEOAH010000044.1"/>
</dbReference>
<keyword evidence="5 12" id="KW-0288">FMN</keyword>
<reference evidence="14 15" key="1">
    <citation type="submission" date="2020-12" db="EMBL/GenBank/DDBJ databases">
        <title>YIM B01967 draft genome.</title>
        <authorList>
            <person name="Yan X."/>
        </authorList>
    </citation>
    <scope>NUCLEOTIDE SEQUENCE [LARGE SCALE GENOMIC DNA]</scope>
    <source>
        <strain evidence="14 15">YIM B01967</strain>
    </source>
</reference>
<dbReference type="PROSITE" id="PS01136">
    <property type="entry name" value="UPF0034"/>
    <property type="match status" value="1"/>
</dbReference>
<evidence type="ECO:0000256" key="7">
    <source>
        <dbReference type="ARBA" id="ARBA00022857"/>
    </source>
</evidence>
<dbReference type="PANTHER" id="PTHR45846:SF1">
    <property type="entry name" value="TRNA-DIHYDROURIDINE(47) SYNTHASE [NAD(P)(+)]-LIKE"/>
    <property type="match status" value="1"/>
</dbReference>
<dbReference type="EMBL" id="JAEOAH010000044">
    <property type="protein sequence ID" value="MBK3496890.1"/>
    <property type="molecule type" value="Genomic_DNA"/>
</dbReference>
<evidence type="ECO:0000256" key="11">
    <source>
        <dbReference type="ARBA" id="ARBA00048802"/>
    </source>
</evidence>
<gene>
    <name evidence="14" type="primary">dusB</name>
    <name evidence="14" type="ORF">JFL43_18910</name>
</gene>
<evidence type="ECO:0000256" key="4">
    <source>
        <dbReference type="ARBA" id="ARBA00022630"/>
    </source>
</evidence>
<dbReference type="PIRSF" id="PIRSF006621">
    <property type="entry name" value="Dus"/>
    <property type="match status" value="1"/>
</dbReference>
<keyword evidence="9 12" id="KW-0560">Oxidoreductase</keyword>
<keyword evidence="8" id="KW-0694">RNA-binding</keyword>
<dbReference type="Gene3D" id="3.20.20.70">
    <property type="entry name" value="Aldolase class I"/>
    <property type="match status" value="1"/>
</dbReference>
<dbReference type="Proteomes" id="UP000618943">
    <property type="component" value="Unassembled WGS sequence"/>
</dbReference>
<accession>A0ABS1HBX7</accession>
<dbReference type="Pfam" id="PF01207">
    <property type="entry name" value="Dus"/>
    <property type="match status" value="1"/>
</dbReference>